<keyword evidence="1" id="KW-0812">Transmembrane</keyword>
<keyword evidence="3" id="KW-1185">Reference proteome</keyword>
<sequence length="158" mass="15570">MSMPVAELSELRRRLSRVVLVHVALSVGFALLAAGGVSSPAGRAGAFAVPWLVIGAAGALGALLIAAAAWQLRAGLTAGRSPGSRWAVRWEASARLGMAIAAAVALAAGVAVAPAGSERGFVIGVDAALAGALALFALAAGDVRRAARSVERAAASPV</sequence>
<proteinExistence type="predicted"/>
<dbReference type="Proteomes" id="UP001180973">
    <property type="component" value="Unassembled WGS sequence"/>
</dbReference>
<accession>A0ABU2WSP1</accession>
<name>A0ABU2WSP1_9ACTN</name>
<organism evidence="2 3">
    <name type="scientific">Micromonospora reichwaldensis</name>
    <dbReference type="NCBI Taxonomy" id="3075516"/>
    <lineage>
        <taxon>Bacteria</taxon>
        <taxon>Bacillati</taxon>
        <taxon>Actinomycetota</taxon>
        <taxon>Actinomycetes</taxon>
        <taxon>Micromonosporales</taxon>
        <taxon>Micromonosporaceae</taxon>
        <taxon>Micromonospora</taxon>
    </lineage>
</organism>
<feature type="transmembrane region" description="Helical" evidence="1">
    <location>
        <begin position="48"/>
        <end position="72"/>
    </location>
</feature>
<comment type="caution">
    <text evidence="2">The sequence shown here is derived from an EMBL/GenBank/DDBJ whole genome shotgun (WGS) entry which is preliminary data.</text>
</comment>
<evidence type="ECO:0000313" key="3">
    <source>
        <dbReference type="Proteomes" id="UP001180973"/>
    </source>
</evidence>
<gene>
    <name evidence="2" type="ORF">RM555_07990</name>
</gene>
<feature type="transmembrane region" description="Helical" evidence="1">
    <location>
        <begin position="93"/>
        <end position="115"/>
    </location>
</feature>
<evidence type="ECO:0000256" key="1">
    <source>
        <dbReference type="SAM" id="Phobius"/>
    </source>
</evidence>
<dbReference type="EMBL" id="JAVRFL010000007">
    <property type="protein sequence ID" value="MDT0528930.1"/>
    <property type="molecule type" value="Genomic_DNA"/>
</dbReference>
<protein>
    <recommendedName>
        <fullName evidence="4">Transmembrane protein</fullName>
    </recommendedName>
</protein>
<keyword evidence="1" id="KW-0472">Membrane</keyword>
<keyword evidence="1" id="KW-1133">Transmembrane helix</keyword>
<evidence type="ECO:0008006" key="4">
    <source>
        <dbReference type="Google" id="ProtNLM"/>
    </source>
</evidence>
<evidence type="ECO:0000313" key="2">
    <source>
        <dbReference type="EMBL" id="MDT0528930.1"/>
    </source>
</evidence>
<reference evidence="2" key="1">
    <citation type="submission" date="2023-09" db="EMBL/GenBank/DDBJ databases">
        <title>30 novel species of actinomycetes from the DSMZ collection.</title>
        <authorList>
            <person name="Nouioui I."/>
        </authorList>
    </citation>
    <scope>NUCLEOTIDE SEQUENCE</scope>
    <source>
        <strain evidence="2">DSM 115977</strain>
    </source>
</reference>
<dbReference type="RefSeq" id="WP_311411117.1">
    <property type="nucleotide sequence ID" value="NZ_JAVRFL010000007.1"/>
</dbReference>
<feature type="transmembrane region" description="Helical" evidence="1">
    <location>
        <begin position="121"/>
        <end position="140"/>
    </location>
</feature>